<accession>A0AAV0NXH4</accession>
<feature type="transmembrane region" description="Helical" evidence="2">
    <location>
        <begin position="29"/>
        <end position="51"/>
    </location>
</feature>
<evidence type="ECO:0000256" key="2">
    <source>
        <dbReference type="SAM" id="Phobius"/>
    </source>
</evidence>
<evidence type="ECO:0000256" key="1">
    <source>
        <dbReference type="SAM" id="MobiDB-lite"/>
    </source>
</evidence>
<proteinExistence type="predicted"/>
<evidence type="ECO:0000313" key="3">
    <source>
        <dbReference type="EMBL" id="CAI0462866.1"/>
    </source>
</evidence>
<keyword evidence="4" id="KW-1185">Reference proteome</keyword>
<comment type="caution">
    <text evidence="3">The sequence shown here is derived from an EMBL/GenBank/DDBJ whole genome shotgun (WGS) entry which is preliminary data.</text>
</comment>
<keyword evidence="2" id="KW-0472">Membrane</keyword>
<reference evidence="3" key="1">
    <citation type="submission" date="2022-08" db="EMBL/GenBank/DDBJ databases">
        <authorList>
            <person name="Gutierrez-Valencia J."/>
        </authorList>
    </citation>
    <scope>NUCLEOTIDE SEQUENCE</scope>
</reference>
<keyword evidence="2" id="KW-0812">Transmembrane</keyword>
<evidence type="ECO:0000313" key="4">
    <source>
        <dbReference type="Proteomes" id="UP001154282"/>
    </source>
</evidence>
<dbReference type="AlphaFoldDB" id="A0AAV0NXH4"/>
<dbReference type="EMBL" id="CAMGYJ010000008">
    <property type="protein sequence ID" value="CAI0462866.1"/>
    <property type="molecule type" value="Genomic_DNA"/>
</dbReference>
<name>A0AAV0NXH4_9ROSI</name>
<protein>
    <submittedName>
        <fullName evidence="3">Uncharacterized protein</fullName>
    </submittedName>
</protein>
<keyword evidence="2" id="KW-1133">Transmembrane helix</keyword>
<gene>
    <name evidence="3" type="ORF">LITE_LOCUS35548</name>
</gene>
<sequence>MKVGGGGEQDIRRQGSVGDGLTTTMAGEVLFRLILFILLIGIALIDSDLYLCSVEIFEFERSG</sequence>
<organism evidence="3 4">
    <name type="scientific">Linum tenue</name>
    <dbReference type="NCBI Taxonomy" id="586396"/>
    <lineage>
        <taxon>Eukaryota</taxon>
        <taxon>Viridiplantae</taxon>
        <taxon>Streptophyta</taxon>
        <taxon>Embryophyta</taxon>
        <taxon>Tracheophyta</taxon>
        <taxon>Spermatophyta</taxon>
        <taxon>Magnoliopsida</taxon>
        <taxon>eudicotyledons</taxon>
        <taxon>Gunneridae</taxon>
        <taxon>Pentapetalae</taxon>
        <taxon>rosids</taxon>
        <taxon>fabids</taxon>
        <taxon>Malpighiales</taxon>
        <taxon>Linaceae</taxon>
        <taxon>Linum</taxon>
    </lineage>
</organism>
<feature type="region of interest" description="Disordered" evidence="1">
    <location>
        <begin position="1"/>
        <end position="21"/>
    </location>
</feature>
<dbReference type="Proteomes" id="UP001154282">
    <property type="component" value="Unassembled WGS sequence"/>
</dbReference>